<dbReference type="PANTHER" id="PTHR48144">
    <property type="entry name" value="DNA-DIRECTED DNA POLYMERASE"/>
    <property type="match status" value="1"/>
</dbReference>
<evidence type="ECO:0000256" key="6">
    <source>
        <dbReference type="ARBA" id="ARBA00022932"/>
    </source>
</evidence>
<dbReference type="GO" id="GO:0003677">
    <property type="term" value="F:DNA binding"/>
    <property type="evidence" value="ECO:0007669"/>
    <property type="project" value="UniProtKB-KW"/>
</dbReference>
<evidence type="ECO:0000256" key="1">
    <source>
        <dbReference type="ARBA" id="ARBA00005755"/>
    </source>
</evidence>
<comment type="caution">
    <text evidence="11">The sequence shown here is derived from an EMBL/GenBank/DDBJ whole genome shotgun (WGS) entry which is preliminary data.</text>
</comment>
<dbReference type="GO" id="GO:0000166">
    <property type="term" value="F:nucleotide binding"/>
    <property type="evidence" value="ECO:0007669"/>
    <property type="project" value="InterPro"/>
</dbReference>
<protein>
    <recommendedName>
        <fullName evidence="2">DNA-directed DNA polymerase</fullName>
        <ecNumber evidence="2">2.7.7.7</ecNumber>
    </recommendedName>
</protein>
<dbReference type="EMBL" id="CAXDID020000212">
    <property type="protein sequence ID" value="CAL6057106.1"/>
    <property type="molecule type" value="Genomic_DNA"/>
</dbReference>
<keyword evidence="4" id="KW-0548">Nucleotidyltransferase</keyword>
<comment type="similarity">
    <text evidence="1">Belongs to the DNA polymerase type-B family.</text>
</comment>
<keyword evidence="7" id="KW-0238">DNA-binding</keyword>
<organism evidence="11">
    <name type="scientific">Hexamita inflata</name>
    <dbReference type="NCBI Taxonomy" id="28002"/>
    <lineage>
        <taxon>Eukaryota</taxon>
        <taxon>Metamonada</taxon>
        <taxon>Diplomonadida</taxon>
        <taxon>Hexamitidae</taxon>
        <taxon>Hexamitinae</taxon>
        <taxon>Hexamita</taxon>
    </lineage>
</organism>
<keyword evidence="9" id="KW-0175">Coiled coil</keyword>
<reference evidence="12 13" key="2">
    <citation type="submission" date="2024-07" db="EMBL/GenBank/DDBJ databases">
        <authorList>
            <person name="Akdeniz Z."/>
        </authorList>
    </citation>
    <scope>NUCLEOTIDE SEQUENCE [LARGE SCALE GENOMIC DNA]</scope>
</reference>
<evidence type="ECO:0000313" key="11">
    <source>
        <dbReference type="EMBL" id="CAI9978046.1"/>
    </source>
</evidence>
<dbReference type="Gene3D" id="3.90.1600.10">
    <property type="entry name" value="Palm domain of DNA polymerase"/>
    <property type="match status" value="1"/>
</dbReference>
<evidence type="ECO:0000256" key="8">
    <source>
        <dbReference type="ARBA" id="ARBA00049244"/>
    </source>
</evidence>
<proteinExistence type="inferred from homology"/>
<dbReference type="InterPro" id="IPR012337">
    <property type="entry name" value="RNaseH-like_sf"/>
</dbReference>
<evidence type="ECO:0000256" key="5">
    <source>
        <dbReference type="ARBA" id="ARBA00022705"/>
    </source>
</evidence>
<dbReference type="InterPro" id="IPR023211">
    <property type="entry name" value="DNA_pol_palm_dom_sf"/>
</dbReference>
<dbReference type="SUPFAM" id="SSF56672">
    <property type="entry name" value="DNA/RNA polymerases"/>
    <property type="match status" value="1"/>
</dbReference>
<keyword evidence="3" id="KW-0808">Transferase</keyword>
<evidence type="ECO:0000259" key="10">
    <source>
        <dbReference type="Pfam" id="PF03175"/>
    </source>
</evidence>
<keyword evidence="5" id="KW-0235">DNA replication</keyword>
<dbReference type="InterPro" id="IPR036397">
    <property type="entry name" value="RNaseH_sf"/>
</dbReference>
<keyword evidence="6" id="KW-0239">DNA-directed DNA polymerase</keyword>
<feature type="coiled-coil region" evidence="9">
    <location>
        <begin position="445"/>
        <end position="472"/>
    </location>
</feature>
<accession>A0AA86RHD2</accession>
<dbReference type="PANTHER" id="PTHR48144:SF2">
    <property type="entry name" value="DNA-DIRECTED DNA POLYMERASE"/>
    <property type="match status" value="1"/>
</dbReference>
<dbReference type="AlphaFoldDB" id="A0AA86RHD2"/>
<feature type="domain" description="DNA-directed DNA polymerase family B mitochondria/virus" evidence="10">
    <location>
        <begin position="530"/>
        <end position="984"/>
    </location>
</feature>
<dbReference type="GO" id="GO:0006260">
    <property type="term" value="P:DNA replication"/>
    <property type="evidence" value="ECO:0007669"/>
    <property type="project" value="UniProtKB-KW"/>
</dbReference>
<reference evidence="11" key="1">
    <citation type="submission" date="2023-06" db="EMBL/GenBank/DDBJ databases">
        <authorList>
            <person name="Kurt Z."/>
        </authorList>
    </citation>
    <scope>NUCLEOTIDE SEQUENCE</scope>
</reference>
<comment type="catalytic activity">
    <reaction evidence="8">
        <text>DNA(n) + a 2'-deoxyribonucleoside 5'-triphosphate = DNA(n+1) + diphosphate</text>
        <dbReference type="Rhea" id="RHEA:22508"/>
        <dbReference type="Rhea" id="RHEA-COMP:17339"/>
        <dbReference type="Rhea" id="RHEA-COMP:17340"/>
        <dbReference type="ChEBI" id="CHEBI:33019"/>
        <dbReference type="ChEBI" id="CHEBI:61560"/>
        <dbReference type="ChEBI" id="CHEBI:173112"/>
        <dbReference type="EC" id="2.7.7.7"/>
    </reaction>
</comment>
<dbReference type="InterPro" id="IPR043502">
    <property type="entry name" value="DNA/RNA_pol_sf"/>
</dbReference>
<keyword evidence="13" id="KW-1185">Reference proteome</keyword>
<sequence>MHKQGTKRSNKNIQITPKHQVRQMVKINAPHKQQAKPKAKPQYQKPLNGRVQVVQKQKRGIKIPNDLTILSKQELQILLNNPRINKQQKEIINKEINQIIKLELIAKKREEKRQQNMKIIKAMTPEQIKEYINSHLLYNTDFEVMFFKENSIEIFKQYNGQYVRIEYVDQKTKQVQSRIFLIRESFIQELQTFIQQGWALEENQPGSDVELQYNVCNVTGVEILPQKLNNKETVRSTTYTKRQGAYLNYLNLCQHLDLQILQIGNTLEQHKEISNEQCFLYALKQSNVYTEQEILIIQSQMNESNELFSITSIKKLQGLGHIIITEYCDNEKTHMMHINKNNTQYEVVRIGYYKNHYFYNCDMLISKLWINKYNEYKTNPKFINTMNLNQIRGNSFRANKDGNFISAGTVLQTLMSNNLLQEITEVNAHNLKDQLKKIVSAPIDCNGLQNIKQQEKEQEKEKEQEQEKEDKRIIIYADFESFTKNHKGESIKHEPFLLCFTNGLNTNEILHGRNIYSLLNHIDKIVEEEKQKDFYVYFHNLSYDAAFILKEQLQINTVLRSDGNLIQFDVYRKNCKVTFRDSTRIFGPTKLSELPKMFLSIEQQKQIFKEVFPYNYYTMDTYCDQYGDVAEASKHIGKHTKGQFIQSLQAANCISEDFKKFDMEKYALYYCEQDVRVLSKSMERFSEILKDQFNLNLFDFISISSLSKAVQMKEGCFDNCVQVKGQLRQYLQQFVVGGRCMIAFNKKRKLTQEVKIGDNDAVSLYASAQKRLYYPTGEIQTMTQQQIEYYQNKDNLFKIRLEKESEDQNTLYLEVKLKHGSKYINRAFPLISQVIDNNRKFINHFDESISYFHDCYSLQDLITYHQIEYEIISGVMLQTRNYNIQKCIENQFLKRVQLKEEKNQSQVIYKLMLTSSYGKTIEGIHQYEEVVLNKRDYIDYIYKNQAFIEEINQIGDKYIVKKRVEVIDQSAFTYIGVLILSISKRIMNEVMCTAEDNGIEIYYQDTDSMHMQQDDIPKLQEIFKLKYGRDLIGKKLGNFHGDFDSNKGEVLYADQSIFLGKKFYIDRLVVETKDIDIIQGFTFDLEDNILEVENYQEKRRVFDYHIRGKGLTKDSIIVKAQELRINVIELYEQMYKGAEFEFDLCANHGVKFDRNKQYEYKTKESFIRKVGF</sequence>
<gene>
    <name evidence="12" type="ORF">HINF_LOCUS47349</name>
    <name evidence="11" type="ORF">HINF_LOCUS65691</name>
</gene>
<dbReference type="InterPro" id="IPR004868">
    <property type="entry name" value="DNA-dir_DNA_pol_B_mt/vir"/>
</dbReference>
<evidence type="ECO:0000313" key="13">
    <source>
        <dbReference type="Proteomes" id="UP001642409"/>
    </source>
</evidence>
<evidence type="ECO:0000256" key="2">
    <source>
        <dbReference type="ARBA" id="ARBA00012417"/>
    </source>
</evidence>
<evidence type="ECO:0000256" key="9">
    <source>
        <dbReference type="SAM" id="Coils"/>
    </source>
</evidence>
<dbReference type="GO" id="GO:0003887">
    <property type="term" value="F:DNA-directed DNA polymerase activity"/>
    <property type="evidence" value="ECO:0007669"/>
    <property type="project" value="UniProtKB-KW"/>
</dbReference>
<dbReference type="Proteomes" id="UP001642409">
    <property type="component" value="Unassembled WGS sequence"/>
</dbReference>
<evidence type="ECO:0000256" key="4">
    <source>
        <dbReference type="ARBA" id="ARBA00022695"/>
    </source>
</evidence>
<dbReference type="SUPFAM" id="SSF53098">
    <property type="entry name" value="Ribonuclease H-like"/>
    <property type="match status" value="1"/>
</dbReference>
<dbReference type="Gene3D" id="3.30.420.10">
    <property type="entry name" value="Ribonuclease H-like superfamily/Ribonuclease H"/>
    <property type="match status" value="1"/>
</dbReference>
<name>A0AA86RHD2_9EUKA</name>
<evidence type="ECO:0000313" key="12">
    <source>
        <dbReference type="EMBL" id="CAL6057106.1"/>
    </source>
</evidence>
<dbReference type="Pfam" id="PF03175">
    <property type="entry name" value="DNA_pol_B_2"/>
    <property type="match status" value="1"/>
</dbReference>
<evidence type="ECO:0000256" key="7">
    <source>
        <dbReference type="ARBA" id="ARBA00023125"/>
    </source>
</evidence>
<dbReference type="EMBL" id="CATOUU010001182">
    <property type="protein sequence ID" value="CAI9978046.1"/>
    <property type="molecule type" value="Genomic_DNA"/>
</dbReference>
<dbReference type="EC" id="2.7.7.7" evidence="2"/>
<evidence type="ECO:0000256" key="3">
    <source>
        <dbReference type="ARBA" id="ARBA00022679"/>
    </source>
</evidence>